<feature type="chain" id="PRO_5026975963" evidence="8">
    <location>
        <begin position="18"/>
        <end position="882"/>
    </location>
</feature>
<evidence type="ECO:0000256" key="5">
    <source>
        <dbReference type="ARBA" id="ARBA00023136"/>
    </source>
</evidence>
<evidence type="ECO:0000256" key="2">
    <source>
        <dbReference type="ARBA" id="ARBA00006058"/>
    </source>
</evidence>
<feature type="transmembrane region" description="Helical" evidence="7">
    <location>
        <begin position="481"/>
        <end position="506"/>
    </location>
</feature>
<keyword evidence="4 7" id="KW-1133">Transmembrane helix</keyword>
<organism evidence="9 10">
    <name type="scientific">Cottoperca gobio</name>
    <name type="common">Frogmouth</name>
    <name type="synonym">Aphritis gobio</name>
    <dbReference type="NCBI Taxonomy" id="56716"/>
    <lineage>
        <taxon>Eukaryota</taxon>
        <taxon>Metazoa</taxon>
        <taxon>Chordata</taxon>
        <taxon>Craniata</taxon>
        <taxon>Vertebrata</taxon>
        <taxon>Euteleostomi</taxon>
        <taxon>Actinopterygii</taxon>
        <taxon>Neopterygii</taxon>
        <taxon>Teleostei</taxon>
        <taxon>Neoteleostei</taxon>
        <taxon>Acanthomorphata</taxon>
        <taxon>Eupercaria</taxon>
        <taxon>Perciformes</taxon>
        <taxon>Notothenioidei</taxon>
        <taxon>Bovichtidae</taxon>
        <taxon>Cottoperca</taxon>
    </lineage>
</organism>
<feature type="transmembrane region" description="Helical" evidence="7">
    <location>
        <begin position="431"/>
        <end position="460"/>
    </location>
</feature>
<evidence type="ECO:0000256" key="6">
    <source>
        <dbReference type="ARBA" id="ARBA00023180"/>
    </source>
</evidence>
<evidence type="ECO:0000256" key="3">
    <source>
        <dbReference type="ARBA" id="ARBA00022692"/>
    </source>
</evidence>
<evidence type="ECO:0000256" key="4">
    <source>
        <dbReference type="ARBA" id="ARBA00022989"/>
    </source>
</evidence>
<sequence>MWKTGILLLLWVFLASGELQQETEPRRLPPPGKLDFGYVPAGVYETLAHYEPGPIGILFHMVHAFLYVVQPNAFPQDLLVKLAKDKFGAIQTEYQKAIYYEIGFLVCAAVGLLFTVLVPIVGLFFCMCRCCDNCGGEMHQRQRKNADCRRGLLGTLLFSTSLVITIGVLCAYAANQNLSSQVKNIRRLVNSNMRDLHTFVNDTPMQIDYLISQYATAKNKVIYDLDNIGPLLGGRIHDQLDKDVHPALDRVLNMAGAMRETKEALENVSVGLEVLQEGTGKLNSNLSLVRTSINRTLNDPGCHDEESDATSAQLCRNIRQSLSRLQIGANFTRLPKVNTQLEKVNDVLRTDLSAIVQRGYSSLNDTPHMVIEQTRSVVESVQSLMDGIGNNISSFSRVFPVQSCLSNFTISISHAHAEIEDYYPEIDKMDFYRWIGCIALCCMVVLVLAFNYLGLLCGTLGYDKHASPTTRGCISNTGGTMLVAGVGFSIIFSLVLMGVVTIIFLAGGNMEKLVCEPFHTKEVFKVVDTPYLVNPDWNNFIPGYMYNDSDLELTAESLYSTCKENKGIYSAMRLDKVFNISFFLNTTVFTKDVVSQLDSVKIDLRGIILLEPEGKQNLLDFSEAGLSEINYADYLEEVNKGVTVMDLLSFARELEAQTDLMPRGALQTSLKGHVSTLRQIHTQQIIPMEQAMSALNQSMRFLERTATDLPNKVLAVLDAIDAAQYLISQNASHLINRETGKYTATIVGYFHQYIEWVKTSLALEVAPCKPISNMLDTAEIIACSFLVDSMNTFWMGLGCSTLFLLPSIILAVKLAKYYRRMDTEDVYDDIETMPMKTMEIGNNGYHSESSQGIPNPMMTSIPTYDTMNRFPRASAPPRHIDW</sequence>
<comment type="subcellular location">
    <subcellularLocation>
        <location evidence="1">Cell projection</location>
        <location evidence="1">Microvillus membrane</location>
        <topology evidence="1">Multi-pass membrane protein</topology>
    </subcellularLocation>
</comment>
<dbReference type="GO" id="GO:0071914">
    <property type="term" value="C:prominosome"/>
    <property type="evidence" value="ECO:0007669"/>
    <property type="project" value="TreeGrafter"/>
</dbReference>
<evidence type="ECO:0000313" key="9">
    <source>
        <dbReference type="Proteomes" id="UP000504630"/>
    </source>
</evidence>
<feature type="signal peptide" evidence="8">
    <location>
        <begin position="1"/>
        <end position="17"/>
    </location>
</feature>
<dbReference type="PANTHER" id="PTHR22730">
    <property type="entry name" value="PROMININ PROM PROTEIN"/>
    <property type="match status" value="1"/>
</dbReference>
<dbReference type="GO" id="GO:0015485">
    <property type="term" value="F:cholesterol binding"/>
    <property type="evidence" value="ECO:0007669"/>
    <property type="project" value="TreeGrafter"/>
</dbReference>
<evidence type="ECO:0000256" key="8">
    <source>
        <dbReference type="SAM" id="SignalP"/>
    </source>
</evidence>
<comment type="similarity">
    <text evidence="2">Belongs to the prominin family.</text>
</comment>
<dbReference type="GO" id="GO:0005929">
    <property type="term" value="C:cilium"/>
    <property type="evidence" value="ECO:0007669"/>
    <property type="project" value="TreeGrafter"/>
</dbReference>
<dbReference type="GO" id="GO:0016324">
    <property type="term" value="C:apical plasma membrane"/>
    <property type="evidence" value="ECO:0007669"/>
    <property type="project" value="TreeGrafter"/>
</dbReference>
<dbReference type="RefSeq" id="XP_029297234.1">
    <property type="nucleotide sequence ID" value="XM_029441374.1"/>
</dbReference>
<keyword evidence="9" id="KW-1185">Reference proteome</keyword>
<evidence type="ECO:0000313" key="10">
    <source>
        <dbReference type="RefSeq" id="XP_029297234.1"/>
    </source>
</evidence>
<dbReference type="GO" id="GO:0009986">
    <property type="term" value="C:cell surface"/>
    <property type="evidence" value="ECO:0007669"/>
    <property type="project" value="TreeGrafter"/>
</dbReference>
<reference evidence="10" key="1">
    <citation type="submission" date="2025-08" db="UniProtKB">
        <authorList>
            <consortium name="RefSeq"/>
        </authorList>
    </citation>
    <scope>IDENTIFICATION</scope>
</reference>
<protein>
    <submittedName>
        <fullName evidence="10">Prominin-1-A isoform X11</fullName>
    </submittedName>
</protein>
<dbReference type="PANTHER" id="PTHR22730:SF3">
    <property type="entry name" value="PROMININ-1"/>
    <property type="match status" value="1"/>
</dbReference>
<dbReference type="GeneID" id="115014486"/>
<dbReference type="Pfam" id="PF05478">
    <property type="entry name" value="Prominin"/>
    <property type="match status" value="1"/>
</dbReference>
<accession>A0A6J2QGW9</accession>
<keyword evidence="3 7" id="KW-0812">Transmembrane</keyword>
<keyword evidence="5 7" id="KW-0472">Membrane</keyword>
<dbReference type="InterPro" id="IPR008795">
    <property type="entry name" value="Prominin"/>
</dbReference>
<feature type="transmembrane region" description="Helical" evidence="7">
    <location>
        <begin position="102"/>
        <end position="131"/>
    </location>
</feature>
<dbReference type="GO" id="GO:0031528">
    <property type="term" value="C:microvillus membrane"/>
    <property type="evidence" value="ECO:0007669"/>
    <property type="project" value="UniProtKB-SubCell"/>
</dbReference>
<dbReference type="Proteomes" id="UP000504630">
    <property type="component" value="Chromosome 10"/>
</dbReference>
<dbReference type="AlphaFoldDB" id="A0A6J2QGW9"/>
<evidence type="ECO:0000256" key="7">
    <source>
        <dbReference type="SAM" id="Phobius"/>
    </source>
</evidence>
<evidence type="ECO:0000256" key="1">
    <source>
        <dbReference type="ARBA" id="ARBA00004475"/>
    </source>
</evidence>
<name>A0A6J2QGW9_COTGO</name>
<gene>
    <name evidence="10" type="primary">prom1a</name>
</gene>
<keyword evidence="6" id="KW-0325">Glycoprotein</keyword>
<proteinExistence type="inferred from homology"/>
<keyword evidence="8" id="KW-0732">Signal</keyword>
<feature type="transmembrane region" description="Helical" evidence="7">
    <location>
        <begin position="152"/>
        <end position="174"/>
    </location>
</feature>
<dbReference type="CTD" id="322857"/>
<feature type="transmembrane region" description="Helical" evidence="7">
    <location>
        <begin position="793"/>
        <end position="812"/>
    </location>
</feature>